<dbReference type="GO" id="GO:0004029">
    <property type="term" value="F:aldehyde dehydrogenase (NAD+) activity"/>
    <property type="evidence" value="ECO:0007669"/>
    <property type="project" value="UniProtKB-EC"/>
</dbReference>
<gene>
    <name evidence="8" type="ORF">LSAA_3047</name>
</gene>
<dbReference type="PROSITE" id="PS00687">
    <property type="entry name" value="ALDEHYDE_DEHYDR_GLU"/>
    <property type="match status" value="1"/>
</dbReference>
<reference evidence="8" key="1">
    <citation type="submission" date="2021-02" db="EMBL/GenBank/DDBJ databases">
        <authorList>
            <person name="Bekaert M."/>
        </authorList>
    </citation>
    <scope>NUCLEOTIDE SEQUENCE</scope>
    <source>
        <strain evidence="8">IoA-00</strain>
    </source>
</reference>
<proteinExistence type="inferred from homology"/>
<dbReference type="SUPFAM" id="SSF53720">
    <property type="entry name" value="ALDH-like"/>
    <property type="match status" value="1"/>
</dbReference>
<evidence type="ECO:0000256" key="4">
    <source>
        <dbReference type="ARBA" id="ARBA00024226"/>
    </source>
</evidence>
<dbReference type="InterPro" id="IPR016163">
    <property type="entry name" value="Ald_DH_C"/>
</dbReference>
<organism evidence="8 9">
    <name type="scientific">Lepeophtheirus salmonis</name>
    <name type="common">Salmon louse</name>
    <name type="synonym">Caligus salmonis</name>
    <dbReference type="NCBI Taxonomy" id="72036"/>
    <lineage>
        <taxon>Eukaryota</taxon>
        <taxon>Metazoa</taxon>
        <taxon>Ecdysozoa</taxon>
        <taxon>Arthropoda</taxon>
        <taxon>Crustacea</taxon>
        <taxon>Multicrustacea</taxon>
        <taxon>Hexanauplia</taxon>
        <taxon>Copepoda</taxon>
        <taxon>Siphonostomatoida</taxon>
        <taxon>Caligidae</taxon>
        <taxon>Lepeophtheirus</taxon>
    </lineage>
</organism>
<dbReference type="Proteomes" id="UP000675881">
    <property type="component" value="Chromosome 11"/>
</dbReference>
<protein>
    <recommendedName>
        <fullName evidence="4">aldehyde dehydrogenase (NAD(+))</fullName>
        <ecNumber evidence="4">1.2.1.3</ecNumber>
    </recommendedName>
</protein>
<evidence type="ECO:0000256" key="6">
    <source>
        <dbReference type="RuleBase" id="RU003345"/>
    </source>
</evidence>
<evidence type="ECO:0000256" key="5">
    <source>
        <dbReference type="PROSITE-ProRule" id="PRU10007"/>
    </source>
</evidence>
<evidence type="ECO:0000313" key="8">
    <source>
        <dbReference type="EMBL" id="CAF2805372.1"/>
    </source>
</evidence>
<dbReference type="PANTHER" id="PTHR11699">
    <property type="entry name" value="ALDEHYDE DEHYDROGENASE-RELATED"/>
    <property type="match status" value="1"/>
</dbReference>
<dbReference type="InterPro" id="IPR016162">
    <property type="entry name" value="Ald_DH_N"/>
</dbReference>
<dbReference type="PROSITE" id="PS00070">
    <property type="entry name" value="ALDEHYDE_DEHYDR_CYS"/>
    <property type="match status" value="1"/>
</dbReference>
<feature type="domain" description="Aldehyde dehydrogenase" evidence="7">
    <location>
        <begin position="82"/>
        <end position="405"/>
    </location>
</feature>
<dbReference type="FunFam" id="3.40.309.10:FF:000001">
    <property type="entry name" value="Mitochondrial aldehyde dehydrogenase 2"/>
    <property type="match status" value="1"/>
</dbReference>
<dbReference type="InterPro" id="IPR029510">
    <property type="entry name" value="Ald_DH_CS_GLU"/>
</dbReference>
<evidence type="ECO:0000256" key="2">
    <source>
        <dbReference type="ARBA" id="ARBA00023002"/>
    </source>
</evidence>
<accession>A0A7R8CFC6</accession>
<feature type="active site" evidence="5">
    <location>
        <position position="223"/>
    </location>
</feature>
<keyword evidence="3" id="KW-0520">NAD</keyword>
<dbReference type="AlphaFoldDB" id="A0A7R8CFC6"/>
<evidence type="ECO:0000256" key="1">
    <source>
        <dbReference type="ARBA" id="ARBA00009986"/>
    </source>
</evidence>
<keyword evidence="2 6" id="KW-0560">Oxidoreductase</keyword>
<evidence type="ECO:0000256" key="3">
    <source>
        <dbReference type="ARBA" id="ARBA00023027"/>
    </source>
</evidence>
<keyword evidence="9" id="KW-1185">Reference proteome</keyword>
<dbReference type="EC" id="1.2.1.3" evidence="4"/>
<dbReference type="OrthoDB" id="310895at2759"/>
<dbReference type="InterPro" id="IPR016161">
    <property type="entry name" value="Ald_DH/histidinol_DH"/>
</dbReference>
<sequence>MSGKVDIKYTSLFIDNEFLEAENGATFETIDPSTEEVVAKVAFGSANDMNKAVNAAKKSIRTQFGMAYNGCFNAWKYNLPSRFFRYYAGYADKIHGSTIPVDGNFMSYTRKEPIGVVGQIIPWNYPVAMISWKWGPALTTGCTMVLKPAEQTPLSALHMASLVKEAGFPKGVINVVTGDGPQTGAALVKNLDVDKIAFTGSTEVGKLISSSGNDSNLKRISLELGGKSPVVVMNDCPSLDEAVEICQNAIFTYMGQVCCAGSRVFVQSGIYDEFNLHGPQVNQEQMDKILDLIDSGVKEGAKIETGGSRIGTKGYFVEPTVFSSVKDDMRIAKEEIFGPVQSIFKFETLNEVIDRANDTTYGLAAGIITSDFNTMNKFSSFIRAGTVWINCYNVISTQTPFGGFQTIRVWKRIRRGRPKKLFGMQDHYHRNQLQMFIDGVCNL</sequence>
<evidence type="ECO:0000259" key="7">
    <source>
        <dbReference type="Pfam" id="PF00171"/>
    </source>
</evidence>
<evidence type="ECO:0000313" key="9">
    <source>
        <dbReference type="Proteomes" id="UP000675881"/>
    </source>
</evidence>
<dbReference type="EMBL" id="HG994590">
    <property type="protein sequence ID" value="CAF2805372.1"/>
    <property type="molecule type" value="Genomic_DNA"/>
</dbReference>
<dbReference type="InterPro" id="IPR016160">
    <property type="entry name" value="Ald_DH_CS_CYS"/>
</dbReference>
<dbReference type="Pfam" id="PF00171">
    <property type="entry name" value="Aldedh"/>
    <property type="match status" value="1"/>
</dbReference>
<comment type="similarity">
    <text evidence="1 6">Belongs to the aldehyde dehydrogenase family.</text>
</comment>
<dbReference type="InterPro" id="IPR015590">
    <property type="entry name" value="Aldehyde_DH_dom"/>
</dbReference>
<dbReference type="FunFam" id="3.40.605.10:FF:000029">
    <property type="entry name" value="Aldehyde dehydrogenase, mitochondrial"/>
    <property type="match status" value="1"/>
</dbReference>
<dbReference type="Gene3D" id="3.40.605.10">
    <property type="entry name" value="Aldehyde Dehydrogenase, Chain A, domain 1"/>
    <property type="match status" value="2"/>
</dbReference>
<dbReference type="Gene3D" id="3.40.309.10">
    <property type="entry name" value="Aldehyde Dehydrogenase, Chain A, domain 2"/>
    <property type="match status" value="2"/>
</dbReference>
<name>A0A7R8CFC6_LEPSM</name>